<proteinExistence type="predicted"/>
<evidence type="ECO:0000313" key="3">
    <source>
        <dbReference type="Proteomes" id="UP000023152"/>
    </source>
</evidence>
<sequence>VEFQMQFLIVDHLILKRWIELLLLVVLSSSFTFSCKHFKFKEVSVTSCSFFSRPRKAFKDIKKTISLGNFNFFLSAELTHTTQKYCFYYKNIVFITIIHKFIYICNLFLFDFSFKQKKNNVRPSSNFFRASLTHNFEILTDTKDTNTVEIELFIISLFVSHQLYREYSEKKTNVCSEIIIFL</sequence>
<comment type="caution">
    <text evidence="2">The sequence shown here is derived from an EMBL/GenBank/DDBJ whole genome shotgun (WGS) entry which is preliminary data.</text>
</comment>
<protein>
    <submittedName>
        <fullName evidence="2">Uncharacterized protein</fullName>
    </submittedName>
</protein>
<dbReference type="EMBL" id="ASPP01034487">
    <property type="protein sequence ID" value="ETO02970.1"/>
    <property type="molecule type" value="Genomic_DNA"/>
</dbReference>
<keyword evidence="3" id="KW-1185">Reference proteome</keyword>
<reference evidence="2 3" key="1">
    <citation type="journal article" date="2013" name="Curr. Biol.">
        <title>The Genome of the Foraminiferan Reticulomyxa filosa.</title>
        <authorList>
            <person name="Glockner G."/>
            <person name="Hulsmann N."/>
            <person name="Schleicher M."/>
            <person name="Noegel A.A."/>
            <person name="Eichinger L."/>
            <person name="Gallinger C."/>
            <person name="Pawlowski J."/>
            <person name="Sierra R."/>
            <person name="Euteneuer U."/>
            <person name="Pillet L."/>
            <person name="Moustafa A."/>
            <person name="Platzer M."/>
            <person name="Groth M."/>
            <person name="Szafranski K."/>
            <person name="Schliwa M."/>
        </authorList>
    </citation>
    <scope>NUCLEOTIDE SEQUENCE [LARGE SCALE GENOMIC DNA]</scope>
</reference>
<accession>X6LQG2</accession>
<gene>
    <name evidence="2" type="ORF">RFI_34440</name>
</gene>
<keyword evidence="1" id="KW-1133">Transmembrane helix</keyword>
<keyword evidence="1" id="KW-0812">Transmembrane</keyword>
<feature type="transmembrane region" description="Helical" evidence="1">
    <location>
        <begin position="92"/>
        <end position="114"/>
    </location>
</feature>
<feature type="transmembrane region" description="Helical" evidence="1">
    <location>
        <begin position="21"/>
        <end position="40"/>
    </location>
</feature>
<dbReference type="AlphaFoldDB" id="X6LQG2"/>
<name>X6LQG2_RETFI</name>
<organism evidence="2 3">
    <name type="scientific">Reticulomyxa filosa</name>
    <dbReference type="NCBI Taxonomy" id="46433"/>
    <lineage>
        <taxon>Eukaryota</taxon>
        <taxon>Sar</taxon>
        <taxon>Rhizaria</taxon>
        <taxon>Retaria</taxon>
        <taxon>Foraminifera</taxon>
        <taxon>Monothalamids</taxon>
        <taxon>Reticulomyxidae</taxon>
        <taxon>Reticulomyxa</taxon>
    </lineage>
</organism>
<dbReference type="Proteomes" id="UP000023152">
    <property type="component" value="Unassembled WGS sequence"/>
</dbReference>
<evidence type="ECO:0000256" key="1">
    <source>
        <dbReference type="SAM" id="Phobius"/>
    </source>
</evidence>
<keyword evidence="1" id="KW-0472">Membrane</keyword>
<feature type="non-terminal residue" evidence="2">
    <location>
        <position position="1"/>
    </location>
</feature>
<evidence type="ECO:0000313" key="2">
    <source>
        <dbReference type="EMBL" id="ETO02970.1"/>
    </source>
</evidence>